<keyword evidence="1" id="KW-0805">Transcription regulation</keyword>
<dbReference type="PROSITE" id="PS50977">
    <property type="entry name" value="HTH_TETR_2"/>
    <property type="match status" value="1"/>
</dbReference>
<dbReference type="SUPFAM" id="SSF46689">
    <property type="entry name" value="Homeodomain-like"/>
    <property type="match status" value="1"/>
</dbReference>
<dbReference type="InterPro" id="IPR009057">
    <property type="entry name" value="Homeodomain-like_sf"/>
</dbReference>
<accession>A0A101UX58</accession>
<dbReference type="GO" id="GO:0000976">
    <property type="term" value="F:transcription cis-regulatory region binding"/>
    <property type="evidence" value="ECO:0007669"/>
    <property type="project" value="TreeGrafter"/>
</dbReference>
<comment type="caution">
    <text evidence="6">The sequence shown here is derived from an EMBL/GenBank/DDBJ whole genome shotgun (WGS) entry which is preliminary data.</text>
</comment>
<dbReference type="InterPro" id="IPR050109">
    <property type="entry name" value="HTH-type_TetR-like_transc_reg"/>
</dbReference>
<dbReference type="InterPro" id="IPR001647">
    <property type="entry name" value="HTH_TetR"/>
</dbReference>
<keyword evidence="7" id="KW-1185">Reference proteome</keyword>
<evidence type="ECO:0000256" key="4">
    <source>
        <dbReference type="PROSITE-ProRule" id="PRU00335"/>
    </source>
</evidence>
<evidence type="ECO:0000256" key="2">
    <source>
        <dbReference type="ARBA" id="ARBA00023125"/>
    </source>
</evidence>
<dbReference type="GO" id="GO:0003700">
    <property type="term" value="F:DNA-binding transcription factor activity"/>
    <property type="evidence" value="ECO:0007669"/>
    <property type="project" value="TreeGrafter"/>
</dbReference>
<name>A0A101UX58_9ACTN</name>
<dbReference type="Proteomes" id="UP000053260">
    <property type="component" value="Unassembled WGS sequence"/>
</dbReference>
<evidence type="ECO:0000313" key="6">
    <source>
        <dbReference type="EMBL" id="KUO18401.1"/>
    </source>
</evidence>
<keyword evidence="2 4" id="KW-0238">DNA-binding</keyword>
<dbReference type="Gene3D" id="1.10.357.10">
    <property type="entry name" value="Tetracycline Repressor, domain 2"/>
    <property type="match status" value="1"/>
</dbReference>
<gene>
    <name evidence="6" type="ORF">AQJ91_25535</name>
</gene>
<evidence type="ECO:0000256" key="3">
    <source>
        <dbReference type="ARBA" id="ARBA00023163"/>
    </source>
</evidence>
<dbReference type="PANTHER" id="PTHR30055:SF234">
    <property type="entry name" value="HTH-TYPE TRANSCRIPTIONAL REGULATOR BETI"/>
    <property type="match status" value="1"/>
</dbReference>
<organism evidence="6 7">
    <name type="scientific">Streptomyces dysideae</name>
    <dbReference type="NCBI Taxonomy" id="909626"/>
    <lineage>
        <taxon>Bacteria</taxon>
        <taxon>Bacillati</taxon>
        <taxon>Actinomycetota</taxon>
        <taxon>Actinomycetes</taxon>
        <taxon>Kitasatosporales</taxon>
        <taxon>Streptomycetaceae</taxon>
        <taxon>Streptomyces</taxon>
    </lineage>
</organism>
<proteinExistence type="predicted"/>
<evidence type="ECO:0000259" key="5">
    <source>
        <dbReference type="PROSITE" id="PS50977"/>
    </source>
</evidence>
<dbReference type="EMBL" id="LMXB01000065">
    <property type="protein sequence ID" value="KUO18401.1"/>
    <property type="molecule type" value="Genomic_DNA"/>
</dbReference>
<feature type="domain" description="HTH tetR-type" evidence="5">
    <location>
        <begin position="1"/>
        <end position="48"/>
    </location>
</feature>
<reference evidence="6 7" key="1">
    <citation type="submission" date="2015-10" db="EMBL/GenBank/DDBJ databases">
        <title>Draft genome sequence of Streptomyces sp. RV15, isolated from a marine sponge.</title>
        <authorList>
            <person name="Ruckert C."/>
            <person name="Abdelmohsen U.R."/>
            <person name="Winkler A."/>
            <person name="Hentschel U."/>
            <person name="Kalinowski J."/>
            <person name="Kampfer P."/>
            <person name="Glaeser S."/>
        </authorList>
    </citation>
    <scope>NUCLEOTIDE SEQUENCE [LARGE SCALE GENOMIC DNA]</scope>
    <source>
        <strain evidence="6 7">RV15</strain>
    </source>
</reference>
<dbReference type="AlphaFoldDB" id="A0A101UX58"/>
<dbReference type="PANTHER" id="PTHR30055">
    <property type="entry name" value="HTH-TYPE TRANSCRIPTIONAL REGULATOR RUTR"/>
    <property type="match status" value="1"/>
</dbReference>
<protein>
    <recommendedName>
        <fullName evidence="5">HTH tetR-type domain-containing protein</fullName>
    </recommendedName>
</protein>
<evidence type="ECO:0000256" key="1">
    <source>
        <dbReference type="ARBA" id="ARBA00023015"/>
    </source>
</evidence>
<dbReference type="Pfam" id="PF00440">
    <property type="entry name" value="TetR_N"/>
    <property type="match status" value="1"/>
</dbReference>
<feature type="DNA-binding region" description="H-T-H motif" evidence="4">
    <location>
        <begin position="11"/>
        <end position="30"/>
    </location>
</feature>
<keyword evidence="3" id="KW-0804">Transcription</keyword>
<sequence>MFDAHGWYGVTLDDIAKEAGVSTAAFNRYFATKQAVAIAAYTPMLLPVVKQAQAANLTLESFVYELAEAVVQCPVLAISLLPASRDVTRVGDETRSTSHEVVLVDFDQLADLLGRLLANYRGRSDDHMEVAELYLSGLLSWVLKHPDRSGEDAANLVLSQLL</sequence>
<evidence type="ECO:0000313" key="7">
    <source>
        <dbReference type="Proteomes" id="UP000053260"/>
    </source>
</evidence>